<protein>
    <submittedName>
        <fullName evidence="1">Uncharacterized protein</fullName>
    </submittedName>
</protein>
<proteinExistence type="predicted"/>
<evidence type="ECO:0000313" key="1">
    <source>
        <dbReference type="EMBL" id="KAI0063137.1"/>
    </source>
</evidence>
<comment type="caution">
    <text evidence="1">The sequence shown here is derived from an EMBL/GenBank/DDBJ whole genome shotgun (WGS) entry which is preliminary data.</text>
</comment>
<dbReference type="Proteomes" id="UP000814140">
    <property type="component" value="Unassembled WGS sequence"/>
</dbReference>
<reference evidence="1" key="2">
    <citation type="journal article" date="2022" name="New Phytol.">
        <title>Evolutionary transition to the ectomycorrhizal habit in the genomes of a hyperdiverse lineage of mushroom-forming fungi.</title>
        <authorList>
            <person name="Looney B."/>
            <person name="Miyauchi S."/>
            <person name="Morin E."/>
            <person name="Drula E."/>
            <person name="Courty P.E."/>
            <person name="Kohler A."/>
            <person name="Kuo A."/>
            <person name="LaButti K."/>
            <person name="Pangilinan J."/>
            <person name="Lipzen A."/>
            <person name="Riley R."/>
            <person name="Andreopoulos W."/>
            <person name="He G."/>
            <person name="Johnson J."/>
            <person name="Nolan M."/>
            <person name="Tritt A."/>
            <person name="Barry K.W."/>
            <person name="Grigoriev I.V."/>
            <person name="Nagy L.G."/>
            <person name="Hibbett D."/>
            <person name="Henrissat B."/>
            <person name="Matheny P.B."/>
            <person name="Labbe J."/>
            <person name="Martin F.M."/>
        </authorList>
    </citation>
    <scope>NUCLEOTIDE SEQUENCE</scope>
    <source>
        <strain evidence="1">HHB10654</strain>
    </source>
</reference>
<gene>
    <name evidence="1" type="ORF">BV25DRAFT_1907244</name>
</gene>
<accession>A0ACB8T3S9</accession>
<name>A0ACB8T3S9_9AGAM</name>
<dbReference type="EMBL" id="MU277204">
    <property type="protein sequence ID" value="KAI0063137.1"/>
    <property type="molecule type" value="Genomic_DNA"/>
</dbReference>
<reference evidence="1" key="1">
    <citation type="submission" date="2021-03" db="EMBL/GenBank/DDBJ databases">
        <authorList>
            <consortium name="DOE Joint Genome Institute"/>
            <person name="Ahrendt S."/>
            <person name="Looney B.P."/>
            <person name="Miyauchi S."/>
            <person name="Morin E."/>
            <person name="Drula E."/>
            <person name="Courty P.E."/>
            <person name="Chicoki N."/>
            <person name="Fauchery L."/>
            <person name="Kohler A."/>
            <person name="Kuo A."/>
            <person name="Labutti K."/>
            <person name="Pangilinan J."/>
            <person name="Lipzen A."/>
            <person name="Riley R."/>
            <person name="Andreopoulos W."/>
            <person name="He G."/>
            <person name="Johnson J."/>
            <person name="Barry K.W."/>
            <person name="Grigoriev I.V."/>
            <person name="Nagy L."/>
            <person name="Hibbett D."/>
            <person name="Henrissat B."/>
            <person name="Matheny P.B."/>
            <person name="Labbe J."/>
            <person name="Martin F."/>
        </authorList>
    </citation>
    <scope>NUCLEOTIDE SEQUENCE</scope>
    <source>
        <strain evidence="1">HHB10654</strain>
    </source>
</reference>
<evidence type="ECO:0000313" key="2">
    <source>
        <dbReference type="Proteomes" id="UP000814140"/>
    </source>
</evidence>
<sequence>MLITHRLCALVAALLTCLTIASAHSAPPRPLKRLAHPSTLAIEILPRQHTSRQHHLRSVPHDSPTLYHTDSFRLTLSAFDDTFHLHLRPNDHLIHPSARIAYYTTGPDGASVLSHTEPLLRSAVKAYWGEVVPAHASAERLRADAARVAAHPPGSALGWARIVVHHQGDVHRGVPPVFEGAFSAHGVVHHVMTKDNYMRNKHHMDPHVLLAQDDPEAELVIWRDSDVMNPWEEAAARMGRPVDYEEVHAPPSVCGHDRHPWNTDPAVNPVLRRPPLSPWQNPFGLLDSPFVELLRKRDDIAGSSSSSNFETTIGQTNGCSKSQKVLYMGVAADCEYVNHYGSQSNASTQILTIFNTASVLYKNTFNVSLGIVELQIQNTTCPTVADPTIPWNVNCSTPNVDLNDRLSLFSQWRGAKGNDGAGLWHLMSNCPTGSEVGIAWLGTLCQQNATGQGSSIVSGTAVSTAGRTEWQVISHEIGHNFGAIHDCADGCNSTSSCCPLTTSSCDANSQFLMSPVATAGEMVFSQCTIGNICSLMESTTANHVNTGCLADPDPTRQTISLQMCGNGIVESGEECDPGKGSNSTCCDPATCKFRAGALCDPGSAPCCTASCQFAPATQVCRPAADATCDTPEVCTGNSSACPADVFAPNGQSCGAGGLACATGHCTSISQQCQQLGTSMNLRQACPSPNKSCQVSCQDPTRSDQCVILDSNLVDGSPCGYGGTCANGSCQAGNLLDTAKAWYVQNLQISIPVTVAAVFFVLLLFWGIVSCCCGARPRPGMYVQTAPAGYIQRIPSNPPVPVPGANRAVNASTNANPNANPQSNWVDAAEWNGPPR</sequence>
<organism evidence="1 2">
    <name type="scientific">Artomyces pyxidatus</name>
    <dbReference type="NCBI Taxonomy" id="48021"/>
    <lineage>
        <taxon>Eukaryota</taxon>
        <taxon>Fungi</taxon>
        <taxon>Dikarya</taxon>
        <taxon>Basidiomycota</taxon>
        <taxon>Agaricomycotina</taxon>
        <taxon>Agaricomycetes</taxon>
        <taxon>Russulales</taxon>
        <taxon>Auriscalpiaceae</taxon>
        <taxon>Artomyces</taxon>
    </lineage>
</organism>
<keyword evidence="2" id="KW-1185">Reference proteome</keyword>